<evidence type="ECO:0000256" key="15">
    <source>
        <dbReference type="PIRSR" id="PIRSR600760-2"/>
    </source>
</evidence>
<feature type="binding site" evidence="15">
    <location>
        <position position="102"/>
    </location>
    <ligand>
        <name>Mg(2+)</name>
        <dbReference type="ChEBI" id="CHEBI:18420"/>
        <label>1</label>
        <note>catalytic</note>
    </ligand>
</feature>
<protein>
    <recommendedName>
        <fullName evidence="6">inositol-phosphate phosphatase</fullName>
        <ecNumber evidence="6">3.1.3.25</ecNumber>
    </recommendedName>
    <alternativeName>
        <fullName evidence="14">Inositol-1(or 4)-monophosphatase 3</fullName>
    </alternativeName>
    <alternativeName>
        <fullName evidence="13">Myo-inositol monophosphatase A3</fullName>
    </alternativeName>
</protein>
<evidence type="ECO:0000256" key="8">
    <source>
        <dbReference type="ARBA" id="ARBA00022723"/>
    </source>
</evidence>
<dbReference type="InterPro" id="IPR000760">
    <property type="entry name" value="Inositol_monophosphatase-like"/>
</dbReference>
<feature type="binding site" evidence="15">
    <location>
        <position position="146"/>
    </location>
    <ligand>
        <name>Mg(2+)</name>
        <dbReference type="ChEBI" id="CHEBI:18420"/>
        <label>1</label>
        <note>catalytic</note>
    </ligand>
</feature>
<dbReference type="Proteomes" id="UP000001307">
    <property type="component" value="Unassembled WGS sequence"/>
</dbReference>
<gene>
    <name evidence="17" type="ORF">GSOID_T00010641001</name>
</gene>
<sequence>MFLRSLFFLLVLSEAVQFCILPESPEFCTTVENGVSLRDLIAYSLQAVHDGGVILRETRNQKNLQITAKSDSSSVTFADEESNRRITSYFERNFAAVAVISEEATQTSASRFRPRSKPFRRYERAARKLLPTDVPLNSSSLTIWVDPLDATREYIQGLTEYTTVMIGIAIDGIPIAGIIHKPFLVETVLGVNLPGFRTAAHIIGKNVVLDSISHSAPKKVMHSRSHVNQEDVEIVLNEKYGFDSNDFEYMAAGGSGYKSLELVHGRAMYYIHPSNIKLWDLCAPAAILAATGGALLDLELNEINFSKDQNPLHEKGVFAVFSKQKTFVN</sequence>
<comment type="cofactor">
    <cofactor evidence="2 15">
        <name>Mg(2+)</name>
        <dbReference type="ChEBI" id="CHEBI:18420"/>
    </cofactor>
</comment>
<dbReference type="GO" id="GO:0016020">
    <property type="term" value="C:membrane"/>
    <property type="evidence" value="ECO:0007669"/>
    <property type="project" value="UniProtKB-SubCell"/>
</dbReference>
<evidence type="ECO:0000313" key="18">
    <source>
        <dbReference type="Proteomes" id="UP000001307"/>
    </source>
</evidence>
<comment type="pathway">
    <text evidence="4">Polyol metabolism; myo-inositol biosynthesis; myo-inositol from D-glucose 6-phosphate: step 2/2.</text>
</comment>
<keyword evidence="11" id="KW-1133">Transmembrane helix</keyword>
<feature type="binding site" evidence="15">
    <location>
        <position position="280"/>
    </location>
    <ligand>
        <name>Mg(2+)</name>
        <dbReference type="ChEBI" id="CHEBI:18420"/>
        <label>1</label>
        <note>catalytic</note>
    </ligand>
</feature>
<dbReference type="InterPro" id="IPR020550">
    <property type="entry name" value="Inositol_monophosphatase_CS"/>
</dbReference>
<dbReference type="GO" id="GO:0012505">
    <property type="term" value="C:endomembrane system"/>
    <property type="evidence" value="ECO:0007669"/>
    <property type="project" value="TreeGrafter"/>
</dbReference>
<evidence type="ECO:0000256" key="3">
    <source>
        <dbReference type="ARBA" id="ARBA00004167"/>
    </source>
</evidence>
<evidence type="ECO:0000313" key="17">
    <source>
        <dbReference type="EMBL" id="CBY09826.1"/>
    </source>
</evidence>
<keyword evidence="10 15" id="KW-0460">Magnesium</keyword>
<feature type="signal peptide" evidence="16">
    <location>
        <begin position="1"/>
        <end position="15"/>
    </location>
</feature>
<dbReference type="InParanoid" id="E4XGM8"/>
<feature type="chain" id="PRO_5012677717" description="inositol-phosphate phosphatase" evidence="16">
    <location>
        <begin position="16"/>
        <end position="329"/>
    </location>
</feature>
<evidence type="ECO:0000256" key="12">
    <source>
        <dbReference type="ARBA" id="ARBA00023136"/>
    </source>
</evidence>
<dbReference type="PANTHER" id="PTHR43028">
    <property type="entry name" value="3'(2'),5'-BISPHOSPHATE NUCLEOTIDASE 1"/>
    <property type="match status" value="1"/>
</dbReference>
<evidence type="ECO:0000256" key="5">
    <source>
        <dbReference type="ARBA" id="ARBA00009759"/>
    </source>
</evidence>
<dbReference type="Pfam" id="PF00459">
    <property type="entry name" value="Inositol_P"/>
    <property type="match status" value="1"/>
</dbReference>
<dbReference type="InterPro" id="IPR050725">
    <property type="entry name" value="CysQ/Inositol_MonoPase"/>
</dbReference>
<dbReference type="SUPFAM" id="SSF56655">
    <property type="entry name" value="Carbohydrate phosphatase"/>
    <property type="match status" value="1"/>
</dbReference>
<keyword evidence="12" id="KW-0472">Membrane</keyword>
<keyword evidence="16" id="KW-0732">Signal</keyword>
<comment type="subcellular location">
    <subcellularLocation>
        <location evidence="3">Membrane</location>
        <topology evidence="3">Single-pass membrane protein</topology>
    </subcellularLocation>
</comment>
<dbReference type="OrthoDB" id="411145at2759"/>
<dbReference type="PANTHER" id="PTHR43028:SF4">
    <property type="entry name" value="INOSITOL MONOPHOSPHATASE 3"/>
    <property type="match status" value="1"/>
</dbReference>
<dbReference type="GO" id="GO:0008254">
    <property type="term" value="F:3'-nucleotidase activity"/>
    <property type="evidence" value="ECO:0007669"/>
    <property type="project" value="TreeGrafter"/>
</dbReference>
<evidence type="ECO:0000256" key="13">
    <source>
        <dbReference type="ARBA" id="ARBA00042119"/>
    </source>
</evidence>
<dbReference type="FunFam" id="3.30.540.10:FF:000012">
    <property type="entry name" value="Blast:Putative inositol monophosphatase 3"/>
    <property type="match status" value="1"/>
</dbReference>
<feature type="binding site" evidence="15">
    <location>
        <position position="149"/>
    </location>
    <ligand>
        <name>Mg(2+)</name>
        <dbReference type="ChEBI" id="CHEBI:18420"/>
        <label>1</label>
        <note>catalytic</note>
    </ligand>
</feature>
<evidence type="ECO:0000256" key="1">
    <source>
        <dbReference type="ARBA" id="ARBA00001033"/>
    </source>
</evidence>
<comment type="catalytic activity">
    <reaction evidence="1">
        <text>a myo-inositol phosphate + H2O = myo-inositol + phosphate</text>
        <dbReference type="Rhea" id="RHEA:24056"/>
        <dbReference type="ChEBI" id="CHEBI:15377"/>
        <dbReference type="ChEBI" id="CHEBI:17268"/>
        <dbReference type="ChEBI" id="CHEBI:43474"/>
        <dbReference type="ChEBI" id="CHEBI:84139"/>
        <dbReference type="EC" id="3.1.3.25"/>
    </reaction>
</comment>
<evidence type="ECO:0000256" key="2">
    <source>
        <dbReference type="ARBA" id="ARBA00001946"/>
    </source>
</evidence>
<evidence type="ECO:0000256" key="6">
    <source>
        <dbReference type="ARBA" id="ARBA00013106"/>
    </source>
</evidence>
<dbReference type="PROSITE" id="PS00630">
    <property type="entry name" value="IMP_2"/>
    <property type="match status" value="1"/>
</dbReference>
<feature type="binding site" evidence="15">
    <location>
        <position position="148"/>
    </location>
    <ligand>
        <name>Mg(2+)</name>
        <dbReference type="ChEBI" id="CHEBI:18420"/>
        <label>1</label>
        <note>catalytic</note>
    </ligand>
</feature>
<organism evidence="17">
    <name type="scientific">Oikopleura dioica</name>
    <name type="common">Tunicate</name>
    <dbReference type="NCBI Taxonomy" id="34765"/>
    <lineage>
        <taxon>Eukaryota</taxon>
        <taxon>Metazoa</taxon>
        <taxon>Chordata</taxon>
        <taxon>Tunicata</taxon>
        <taxon>Appendicularia</taxon>
        <taxon>Copelata</taxon>
        <taxon>Oikopleuridae</taxon>
        <taxon>Oikopleura</taxon>
    </lineage>
</organism>
<dbReference type="GO" id="GO:0046854">
    <property type="term" value="P:phosphatidylinositol phosphate biosynthetic process"/>
    <property type="evidence" value="ECO:0007669"/>
    <property type="project" value="InterPro"/>
</dbReference>
<name>E4XGM8_OIKDI</name>
<keyword evidence="7" id="KW-0812">Transmembrane</keyword>
<evidence type="ECO:0000256" key="16">
    <source>
        <dbReference type="SAM" id="SignalP"/>
    </source>
</evidence>
<evidence type="ECO:0000256" key="7">
    <source>
        <dbReference type="ARBA" id="ARBA00022692"/>
    </source>
</evidence>
<dbReference type="GO" id="GO:0046872">
    <property type="term" value="F:metal ion binding"/>
    <property type="evidence" value="ECO:0007669"/>
    <property type="project" value="UniProtKB-KW"/>
</dbReference>
<dbReference type="EMBL" id="FN653048">
    <property type="protein sequence ID" value="CBY09826.1"/>
    <property type="molecule type" value="Genomic_DNA"/>
</dbReference>
<accession>E4XGM8</accession>
<evidence type="ECO:0000256" key="9">
    <source>
        <dbReference type="ARBA" id="ARBA00022801"/>
    </source>
</evidence>
<dbReference type="Gene3D" id="3.30.540.10">
    <property type="entry name" value="Fructose-1,6-Bisphosphatase, subunit A, domain 1"/>
    <property type="match status" value="1"/>
</dbReference>
<dbReference type="AlphaFoldDB" id="E4XGM8"/>
<dbReference type="Gene3D" id="3.40.190.80">
    <property type="match status" value="1"/>
</dbReference>
<evidence type="ECO:0000256" key="11">
    <source>
        <dbReference type="ARBA" id="ARBA00022989"/>
    </source>
</evidence>
<keyword evidence="9" id="KW-0378">Hydrolase</keyword>
<dbReference type="GO" id="GO:0052834">
    <property type="term" value="F:inositol monophosphate phosphatase activity"/>
    <property type="evidence" value="ECO:0007669"/>
    <property type="project" value="UniProtKB-EC"/>
</dbReference>
<evidence type="ECO:0000256" key="4">
    <source>
        <dbReference type="ARBA" id="ARBA00005152"/>
    </source>
</evidence>
<dbReference type="GO" id="GO:0005737">
    <property type="term" value="C:cytoplasm"/>
    <property type="evidence" value="ECO:0007669"/>
    <property type="project" value="UniProtKB-ARBA"/>
</dbReference>
<reference evidence="17" key="1">
    <citation type="journal article" date="2010" name="Science">
        <title>Plasticity of animal genome architecture unmasked by rapid evolution of a pelagic tunicate.</title>
        <authorList>
            <person name="Denoeud F."/>
            <person name="Henriet S."/>
            <person name="Mungpakdee S."/>
            <person name="Aury J.M."/>
            <person name="Da Silva C."/>
            <person name="Brinkmann H."/>
            <person name="Mikhaleva J."/>
            <person name="Olsen L.C."/>
            <person name="Jubin C."/>
            <person name="Canestro C."/>
            <person name="Bouquet J.M."/>
            <person name="Danks G."/>
            <person name="Poulain J."/>
            <person name="Campsteijn C."/>
            <person name="Adamski M."/>
            <person name="Cross I."/>
            <person name="Yadetie F."/>
            <person name="Muffato M."/>
            <person name="Louis A."/>
            <person name="Butcher S."/>
            <person name="Tsagkogeorga G."/>
            <person name="Konrad A."/>
            <person name="Singh S."/>
            <person name="Jensen M.F."/>
            <person name="Cong E.H."/>
            <person name="Eikeseth-Otteraa H."/>
            <person name="Noel B."/>
            <person name="Anthouard V."/>
            <person name="Porcel B.M."/>
            <person name="Kachouri-Lafond R."/>
            <person name="Nishino A."/>
            <person name="Ugolini M."/>
            <person name="Chourrout P."/>
            <person name="Nishida H."/>
            <person name="Aasland R."/>
            <person name="Huzurbazar S."/>
            <person name="Westhof E."/>
            <person name="Delsuc F."/>
            <person name="Lehrach H."/>
            <person name="Reinhardt R."/>
            <person name="Weissenbach J."/>
            <person name="Roy S.W."/>
            <person name="Artiguenave F."/>
            <person name="Postlethwait J.H."/>
            <person name="Manak J.R."/>
            <person name="Thompson E.M."/>
            <person name="Jaillon O."/>
            <person name="Du Pasquier L."/>
            <person name="Boudinot P."/>
            <person name="Liberles D.A."/>
            <person name="Volff J.N."/>
            <person name="Philippe H."/>
            <person name="Lenhard B."/>
            <person name="Roest Crollius H."/>
            <person name="Wincker P."/>
            <person name="Chourrout D."/>
        </authorList>
    </citation>
    <scope>NUCLEOTIDE SEQUENCE [LARGE SCALE GENOMIC DNA]</scope>
</reference>
<evidence type="ECO:0000256" key="14">
    <source>
        <dbReference type="ARBA" id="ARBA00042949"/>
    </source>
</evidence>
<evidence type="ECO:0000256" key="10">
    <source>
        <dbReference type="ARBA" id="ARBA00022842"/>
    </source>
</evidence>
<keyword evidence="18" id="KW-1185">Reference proteome</keyword>
<proteinExistence type="inferred from homology"/>
<dbReference type="EC" id="3.1.3.25" evidence="6"/>
<keyword evidence="8 15" id="KW-0479">Metal-binding</keyword>
<comment type="similarity">
    <text evidence="5">Belongs to the inositol monophosphatase superfamily.</text>
</comment>